<proteinExistence type="predicted"/>
<dbReference type="PROSITE" id="PS50878">
    <property type="entry name" value="RT_POL"/>
    <property type="match status" value="1"/>
</dbReference>
<dbReference type="InterPro" id="IPR026960">
    <property type="entry name" value="RVT-Znf"/>
</dbReference>
<feature type="domain" description="Reverse transcriptase" evidence="2">
    <location>
        <begin position="325"/>
        <end position="604"/>
    </location>
</feature>
<keyword evidence="3" id="KW-0808">Transferase</keyword>
<name>A0ABQ5G7W5_9ASTR</name>
<keyword evidence="4" id="KW-1185">Reference proteome</keyword>
<dbReference type="PANTHER" id="PTHR33116">
    <property type="entry name" value="REVERSE TRANSCRIPTASE ZINC-BINDING DOMAIN-CONTAINING PROTEIN-RELATED-RELATED"/>
    <property type="match status" value="1"/>
</dbReference>
<dbReference type="Pfam" id="PF00078">
    <property type="entry name" value="RVT_1"/>
    <property type="match status" value="1"/>
</dbReference>
<reference evidence="3" key="2">
    <citation type="submission" date="2022-01" db="EMBL/GenBank/DDBJ databases">
        <authorList>
            <person name="Yamashiro T."/>
            <person name="Shiraishi A."/>
            <person name="Satake H."/>
            <person name="Nakayama K."/>
        </authorList>
    </citation>
    <scope>NUCLEOTIDE SEQUENCE</scope>
</reference>
<sequence length="1078" mass="124784">MQEFRNCINNTEAEDIGSTGFFYTWTKSLRNADNSVLKKLDRIMVNERFIEEFTGSHGIFQPFLISDHSPAILIIPTVWQKKTKSFRFANYTADKPEFIAEVERGWKIQVQGYKMYCLVKRLKSLKPVLNKLNWKNGDLTARVESLRVQLQEAQTLVERDPHNSIIKSKAIEALNNYNEAVNDEEKLLAQKTRIDWLNEGDKNSAFFHKMIKGRRSRNRVDSICDENRVRYVNEEVPMQFVKHFQQFLGKSYEASELSTGGELFCNILTQEEAEFMVREISDKEVKDAMFDIGDNRAPGPDGFSSLFFKRAWNVVGKDVCEGVKEFFSSGQMLGELNATLITLVPKLQTPNKVSDFRPIACCNVLYKCISKIITNRIKSALKNLVQINQSAFIPGRVIQDNIMLSQEILRGYGRKTRPKRCAMKIDLQKAYDTISWNFLEAILKNFSFHHIMVRWIMKCVQTAGFSICINGERHGYFKGGRGIRQGDPMSPYLFTLVMEVLTLLLQRKIRENHGFKYHYGCKELKMVNLCFADDLMIFCHGDPLSAGVIKDAIQEFSDVSGLFPNLNKSTLYFGCMVEAEKEQIRRIMQINEGSLPTKYLGVPLITKCLGVKDCQNLVDKIKGRTEDWKCKYLSYAGRLMLIATVLESMSMYWASVFKLPKTVIKEINGILKRFLWSNGDTAKGRAKLSWKQVCKPKEFGGLGIKNLETWNEALLAKNLWNLASKKTLYGDKIASRLQYEVGNGSQIHMRFDRWHSSGLLIEQITYRDLYDARMPKMISIADMIDKGNWKWPSAWRNEGLEIMNINVPRLKTDKKDVVKWKGDNDNLVPFHVKWVMKALTTNEDKVKWYDLVWFKWCIPKHSFCLWIAMIGRLLTQDKIMAWGVQTGLLCSLCKKVNDSHDHLFFQCDYSKEVWNRMATMMNMDKIDYQWNEVVSDLLKYKHGKNIWSAVRRISFAAMIYYIWQERNQRIFRGENRDTNDLFKAISEVIKLKQMNIKVRNTADVRKVAELWEIQFASAMEISNTLEFFWVLVGYSPSADVNGAIPFMMMPVAWLYLIPGVWDNSSGSFTALFEINADI</sequence>
<keyword evidence="3" id="KW-0695">RNA-directed DNA polymerase</keyword>
<dbReference type="InterPro" id="IPR043502">
    <property type="entry name" value="DNA/RNA_pol_sf"/>
</dbReference>
<evidence type="ECO:0000259" key="2">
    <source>
        <dbReference type="PROSITE" id="PS50878"/>
    </source>
</evidence>
<evidence type="ECO:0000313" key="3">
    <source>
        <dbReference type="EMBL" id="GJT71235.1"/>
    </source>
</evidence>
<evidence type="ECO:0000313" key="4">
    <source>
        <dbReference type="Proteomes" id="UP001151760"/>
    </source>
</evidence>
<dbReference type="Proteomes" id="UP001151760">
    <property type="component" value="Unassembled WGS sequence"/>
</dbReference>
<dbReference type="EMBL" id="BQNB010018150">
    <property type="protein sequence ID" value="GJT71235.1"/>
    <property type="molecule type" value="Genomic_DNA"/>
</dbReference>
<feature type="coiled-coil region" evidence="1">
    <location>
        <begin position="136"/>
        <end position="194"/>
    </location>
</feature>
<evidence type="ECO:0000256" key="1">
    <source>
        <dbReference type="SAM" id="Coils"/>
    </source>
</evidence>
<gene>
    <name evidence="3" type="ORF">Tco_1030521</name>
</gene>
<dbReference type="PANTHER" id="PTHR33116:SF84">
    <property type="entry name" value="RNA-DIRECTED DNA POLYMERASE"/>
    <property type="match status" value="1"/>
</dbReference>
<dbReference type="SUPFAM" id="SSF56672">
    <property type="entry name" value="DNA/RNA polymerases"/>
    <property type="match status" value="1"/>
</dbReference>
<accession>A0ABQ5G7W5</accession>
<dbReference type="Pfam" id="PF13966">
    <property type="entry name" value="zf-RVT"/>
    <property type="match status" value="1"/>
</dbReference>
<comment type="caution">
    <text evidence="3">The sequence shown here is derived from an EMBL/GenBank/DDBJ whole genome shotgun (WGS) entry which is preliminary data.</text>
</comment>
<keyword evidence="1" id="KW-0175">Coiled coil</keyword>
<organism evidence="3 4">
    <name type="scientific">Tanacetum coccineum</name>
    <dbReference type="NCBI Taxonomy" id="301880"/>
    <lineage>
        <taxon>Eukaryota</taxon>
        <taxon>Viridiplantae</taxon>
        <taxon>Streptophyta</taxon>
        <taxon>Embryophyta</taxon>
        <taxon>Tracheophyta</taxon>
        <taxon>Spermatophyta</taxon>
        <taxon>Magnoliopsida</taxon>
        <taxon>eudicotyledons</taxon>
        <taxon>Gunneridae</taxon>
        <taxon>Pentapetalae</taxon>
        <taxon>asterids</taxon>
        <taxon>campanulids</taxon>
        <taxon>Asterales</taxon>
        <taxon>Asteraceae</taxon>
        <taxon>Asteroideae</taxon>
        <taxon>Anthemideae</taxon>
        <taxon>Anthemidinae</taxon>
        <taxon>Tanacetum</taxon>
    </lineage>
</organism>
<dbReference type="CDD" id="cd01650">
    <property type="entry name" value="RT_nLTR_like"/>
    <property type="match status" value="1"/>
</dbReference>
<keyword evidence="3" id="KW-0548">Nucleotidyltransferase</keyword>
<dbReference type="InterPro" id="IPR000477">
    <property type="entry name" value="RT_dom"/>
</dbReference>
<protein>
    <submittedName>
        <fullName evidence="3">RNA-directed DNA polymerase, eukaryota, reverse transcriptase zinc-binding domain protein</fullName>
    </submittedName>
</protein>
<dbReference type="GO" id="GO:0003964">
    <property type="term" value="F:RNA-directed DNA polymerase activity"/>
    <property type="evidence" value="ECO:0007669"/>
    <property type="project" value="UniProtKB-KW"/>
</dbReference>
<reference evidence="3" key="1">
    <citation type="journal article" date="2022" name="Int. J. Mol. Sci.">
        <title>Draft Genome of Tanacetum Coccineum: Genomic Comparison of Closely Related Tanacetum-Family Plants.</title>
        <authorList>
            <person name="Yamashiro T."/>
            <person name="Shiraishi A."/>
            <person name="Nakayama K."/>
            <person name="Satake H."/>
        </authorList>
    </citation>
    <scope>NUCLEOTIDE SEQUENCE</scope>
</reference>